<feature type="region of interest" description="Disordered" evidence="1">
    <location>
        <begin position="1"/>
        <end position="20"/>
    </location>
</feature>
<dbReference type="SUPFAM" id="SSF50969">
    <property type="entry name" value="YVTN repeat-like/Quinoprotein amine dehydrogenase"/>
    <property type="match status" value="1"/>
</dbReference>
<keyword evidence="3" id="KW-1185">Reference proteome</keyword>
<sequence>MSDVSRVNGNKDSARGSVAPPGLTPVTEIAVERGAVSGLAISADGALMMVTHYGDDSFSVIDANSGAVVQTVVDVDEPFAIAISDTSGRAYISSASAAYDSVLAFDIAANRVLETYPLAYSISDLTVSPNGRCVYAGRTGADGADVAILDTASGAEHALSIAGTGTVTERLLLSPDGRRLYIAVNGVSAAELVVVDTRRNRVLSRVEIGSAIRDIALSPDGATAYVGSCGPDFGTVLDVIDVRDAQKCAITDTLKIGDAAGMLSGLAVSRDGSRVYLVGDAGVTVLATATHDVVGSIETGAQPSCAVESPAGNRLYIADYAGTVAVLAVDAAGTPATAPASDDAPTTPHPWAAFADLLALEPTPA</sequence>
<feature type="compositionally biased region" description="Polar residues" evidence="1">
    <location>
        <begin position="1"/>
        <end position="11"/>
    </location>
</feature>
<dbReference type="EMBL" id="AP022569">
    <property type="protein sequence ID" value="BBX46071.1"/>
    <property type="molecule type" value="Genomic_DNA"/>
</dbReference>
<dbReference type="Proteomes" id="UP000465866">
    <property type="component" value="Chromosome"/>
</dbReference>
<accession>A0A7I7KWY6</accession>
<dbReference type="KEGG" id="mcoo:MCOO_20860"/>
<dbReference type="InterPro" id="IPR011044">
    <property type="entry name" value="Quino_amine_DH_bsu"/>
</dbReference>
<evidence type="ECO:0000256" key="1">
    <source>
        <dbReference type="SAM" id="MobiDB-lite"/>
    </source>
</evidence>
<protein>
    <submittedName>
        <fullName evidence="2">Uncharacterized protein</fullName>
    </submittedName>
</protein>
<dbReference type="Gene3D" id="2.130.10.10">
    <property type="entry name" value="YVTN repeat-like/Quinoprotein amine dehydrogenase"/>
    <property type="match status" value="2"/>
</dbReference>
<evidence type="ECO:0000313" key="3">
    <source>
        <dbReference type="Proteomes" id="UP000465866"/>
    </source>
</evidence>
<dbReference type="PANTHER" id="PTHR47197">
    <property type="entry name" value="PROTEIN NIRF"/>
    <property type="match status" value="1"/>
</dbReference>
<proteinExistence type="predicted"/>
<dbReference type="InterPro" id="IPR015943">
    <property type="entry name" value="WD40/YVTN_repeat-like_dom_sf"/>
</dbReference>
<dbReference type="AlphaFoldDB" id="A0A7I7KWY6"/>
<name>A0A7I7KWY6_9MYCO</name>
<dbReference type="InterPro" id="IPR051200">
    <property type="entry name" value="Host-pathogen_enzymatic-act"/>
</dbReference>
<gene>
    <name evidence="2" type="ORF">MCOO_20860</name>
</gene>
<dbReference type="PANTHER" id="PTHR47197:SF3">
    <property type="entry name" value="DIHYDRO-HEME D1 DEHYDROGENASE"/>
    <property type="match status" value="1"/>
</dbReference>
<organism evidence="2 3">
    <name type="scientific">Mycobacterium cookii</name>
    <dbReference type="NCBI Taxonomy" id="1775"/>
    <lineage>
        <taxon>Bacteria</taxon>
        <taxon>Bacillati</taxon>
        <taxon>Actinomycetota</taxon>
        <taxon>Actinomycetes</taxon>
        <taxon>Mycobacteriales</taxon>
        <taxon>Mycobacteriaceae</taxon>
        <taxon>Mycobacterium</taxon>
    </lineage>
</organism>
<evidence type="ECO:0000313" key="2">
    <source>
        <dbReference type="EMBL" id="BBX46071.1"/>
    </source>
</evidence>
<reference evidence="2 3" key="1">
    <citation type="journal article" date="2019" name="Emerg. Microbes Infect.">
        <title>Comprehensive subspecies identification of 175 nontuberculous mycobacteria species based on 7547 genomic profiles.</title>
        <authorList>
            <person name="Matsumoto Y."/>
            <person name="Kinjo T."/>
            <person name="Motooka D."/>
            <person name="Nabeya D."/>
            <person name="Jung N."/>
            <person name="Uechi K."/>
            <person name="Horii T."/>
            <person name="Iida T."/>
            <person name="Fujita J."/>
            <person name="Nakamura S."/>
        </authorList>
    </citation>
    <scope>NUCLEOTIDE SEQUENCE [LARGE SCALE GENOMIC DNA]</scope>
    <source>
        <strain evidence="2 3">JCM 12404</strain>
    </source>
</reference>